<dbReference type="OrthoDB" id="5755975at2"/>
<keyword evidence="1" id="KW-0472">Membrane</keyword>
<evidence type="ECO:0000313" key="4">
    <source>
        <dbReference type="Proteomes" id="UP000290244"/>
    </source>
</evidence>
<dbReference type="NCBIfam" id="TIGR04215">
    <property type="entry name" value="choice_anch_A"/>
    <property type="match status" value="1"/>
</dbReference>
<sequence length="408" mass="44620">MTSLSFLLWLVYNRWVYRASEFFTQLSKRNDMRNLLFVLTCAFIAMPAMAVEIDLGVASNYNAFIKKNFKVTSSDTQGRIAVGGNLVVNGGYDIGYRIDEFGMGSGPSLVVGGNIVKKGQGHFNVYEDGPHQSPHSGDVLYAGSVTDKKGRIEANLIQTDKANLPVNFNDAFAHLNQLSQDLAAATAHGVGVKDGWPLVFKPTTTPDNNVYVFNVTQEQINSTNEWNIEGVSADATVVFNVTNPNKVAGKSNYNGNECAQGAKSCVHLSQTNIKINGELLSEHYQKGFLNNNFKQQVLFNFAGATQVNLATDLYASVLAPKADIKANPSVIWGQVIGKSWQGNMQINYSPFTPVDGGTTPVPTPTSLWIFALAIALVYVNRRTINKRMIKLKNKKLKAQLHKDAAVSC</sequence>
<proteinExistence type="predicted"/>
<dbReference type="Pfam" id="PF20597">
    <property type="entry name" value="pAdhesive_15"/>
    <property type="match status" value="1"/>
</dbReference>
<keyword evidence="1" id="KW-1133">Transmembrane helix</keyword>
<evidence type="ECO:0000256" key="1">
    <source>
        <dbReference type="SAM" id="Phobius"/>
    </source>
</evidence>
<feature type="domain" description="Choice-of-anchor A" evidence="2">
    <location>
        <begin position="55"/>
        <end position="348"/>
    </location>
</feature>
<feature type="transmembrane region" description="Helical" evidence="1">
    <location>
        <begin position="367"/>
        <end position="384"/>
    </location>
</feature>
<evidence type="ECO:0000313" key="3">
    <source>
        <dbReference type="EMBL" id="QBG35555.1"/>
    </source>
</evidence>
<protein>
    <submittedName>
        <fullName evidence="3">Choice-of-anchor A family protein</fullName>
    </submittedName>
</protein>
<dbReference type="InterPro" id="IPR026588">
    <property type="entry name" value="Choice_anch_A"/>
</dbReference>
<keyword evidence="4" id="KW-1185">Reference proteome</keyword>
<name>A0A4P6P7W5_9GAMM</name>
<gene>
    <name evidence="3" type="ORF">EMK97_07420</name>
</gene>
<accession>A0A4P6P7W5</accession>
<dbReference type="KEGG" id="lsd:EMK97_07420"/>
<reference evidence="3 4" key="1">
    <citation type="submission" date="2018-12" db="EMBL/GenBank/DDBJ databases">
        <title>Complete genome of Litorilituus sediminis.</title>
        <authorList>
            <person name="Liu A."/>
            <person name="Rong J."/>
        </authorList>
    </citation>
    <scope>NUCLEOTIDE SEQUENCE [LARGE SCALE GENOMIC DNA]</scope>
    <source>
        <strain evidence="3 4">JCM 17549</strain>
    </source>
</reference>
<organism evidence="3 4">
    <name type="scientific">Litorilituus sediminis</name>
    <dbReference type="NCBI Taxonomy" id="718192"/>
    <lineage>
        <taxon>Bacteria</taxon>
        <taxon>Pseudomonadati</taxon>
        <taxon>Pseudomonadota</taxon>
        <taxon>Gammaproteobacteria</taxon>
        <taxon>Alteromonadales</taxon>
        <taxon>Colwelliaceae</taxon>
        <taxon>Litorilituus</taxon>
    </lineage>
</organism>
<dbReference type="EMBL" id="CP034759">
    <property type="protein sequence ID" value="QBG35555.1"/>
    <property type="molecule type" value="Genomic_DNA"/>
</dbReference>
<dbReference type="Proteomes" id="UP000290244">
    <property type="component" value="Chromosome"/>
</dbReference>
<dbReference type="AlphaFoldDB" id="A0A4P6P7W5"/>
<evidence type="ECO:0000259" key="2">
    <source>
        <dbReference type="Pfam" id="PF20597"/>
    </source>
</evidence>
<keyword evidence="1" id="KW-0812">Transmembrane</keyword>